<proteinExistence type="predicted"/>
<feature type="compositionally biased region" description="Pro residues" evidence="1">
    <location>
        <begin position="69"/>
        <end position="79"/>
    </location>
</feature>
<sequence length="87" mass="9074">ADMLSLDEPLDLKLPSGRTDGRITLGKRTYPSAICRPICFPSPPSSPESQFSPQDGPCCSPPAVDLRLAPPPPPPPPTAVPGLTSSL</sequence>
<gene>
    <name evidence="3" type="primary">LOC117544098</name>
</gene>
<evidence type="ECO:0000313" key="3">
    <source>
        <dbReference type="RefSeq" id="XP_034068792.1"/>
    </source>
</evidence>
<keyword evidence="2" id="KW-1185">Reference proteome</keyword>
<dbReference type="GeneID" id="117544098"/>
<feature type="non-terminal residue" evidence="3">
    <location>
        <position position="87"/>
    </location>
</feature>
<evidence type="ECO:0000313" key="2">
    <source>
        <dbReference type="Proteomes" id="UP000515161"/>
    </source>
</evidence>
<evidence type="ECO:0000256" key="1">
    <source>
        <dbReference type="SAM" id="MobiDB-lite"/>
    </source>
</evidence>
<feature type="region of interest" description="Disordered" evidence="1">
    <location>
        <begin position="44"/>
        <end position="87"/>
    </location>
</feature>
<name>A0A6P8UTA4_GYMAC</name>
<feature type="non-terminal residue" evidence="3">
    <location>
        <position position="1"/>
    </location>
</feature>
<dbReference type="AlphaFoldDB" id="A0A6P8UTA4"/>
<dbReference type="InParanoid" id="A0A6P8UTA4"/>
<organism evidence="2 3">
    <name type="scientific">Gymnodraco acuticeps</name>
    <name type="common">Antarctic dragonfish</name>
    <dbReference type="NCBI Taxonomy" id="8218"/>
    <lineage>
        <taxon>Eukaryota</taxon>
        <taxon>Metazoa</taxon>
        <taxon>Chordata</taxon>
        <taxon>Craniata</taxon>
        <taxon>Vertebrata</taxon>
        <taxon>Euteleostomi</taxon>
        <taxon>Actinopterygii</taxon>
        <taxon>Neopterygii</taxon>
        <taxon>Teleostei</taxon>
        <taxon>Neoteleostei</taxon>
        <taxon>Acanthomorphata</taxon>
        <taxon>Eupercaria</taxon>
        <taxon>Perciformes</taxon>
        <taxon>Notothenioidei</taxon>
        <taxon>Bathydraconidae</taxon>
        <taxon>Gymnodraco</taxon>
    </lineage>
</organism>
<protein>
    <submittedName>
        <fullName evidence="3">Sulfated surface glycoprotein 185-like</fullName>
    </submittedName>
</protein>
<dbReference type="Proteomes" id="UP000515161">
    <property type="component" value="Unplaced"/>
</dbReference>
<reference evidence="3" key="1">
    <citation type="submission" date="2025-08" db="UniProtKB">
        <authorList>
            <consortium name="RefSeq"/>
        </authorList>
    </citation>
    <scope>IDENTIFICATION</scope>
</reference>
<dbReference type="KEGG" id="gacu:117544098"/>
<dbReference type="RefSeq" id="XP_034068792.1">
    <property type="nucleotide sequence ID" value="XM_034212901.1"/>
</dbReference>
<accession>A0A6P8UTA4</accession>